<proteinExistence type="predicted"/>
<evidence type="ECO:0000313" key="2">
    <source>
        <dbReference type="Proteomes" id="UP000007347"/>
    </source>
</evidence>
<dbReference type="HOGENOM" id="CLU_1882430_0_0_7"/>
<evidence type="ECO:0000313" key="1">
    <source>
        <dbReference type="EMBL" id="CCK82411.1"/>
    </source>
</evidence>
<dbReference type="EMBL" id="FO203503">
    <property type="protein sequence ID" value="CCK82411.1"/>
    <property type="molecule type" value="Genomic_DNA"/>
</dbReference>
<keyword evidence="2" id="KW-1185">Reference proteome</keyword>
<dbReference type="STRING" id="651182.TOL2_C42550"/>
<gene>
    <name evidence="1" type="ordered locus">TOL2_C42550</name>
</gene>
<dbReference type="AlphaFoldDB" id="K0NLF4"/>
<organism evidence="1 2">
    <name type="scientific">Desulfobacula toluolica (strain DSM 7467 / Tol2)</name>
    <dbReference type="NCBI Taxonomy" id="651182"/>
    <lineage>
        <taxon>Bacteria</taxon>
        <taxon>Pseudomonadati</taxon>
        <taxon>Thermodesulfobacteriota</taxon>
        <taxon>Desulfobacteria</taxon>
        <taxon>Desulfobacterales</taxon>
        <taxon>Desulfobacteraceae</taxon>
        <taxon>Desulfobacula</taxon>
    </lineage>
</organism>
<sequence>MNKDLNAARELLKNIHPENDFGIDQDNNFDPVIVTEHPDYTVMVSANDFGDAEPLVEIIRNEDLLKLYGYTVRCSEGDPAFDDFDGNLLRLGNNDIESTFVDLFNVLVTIGRNNVCRVMDYETYLRKTKPKLTIV</sequence>
<protein>
    <submittedName>
        <fullName evidence="1">Uncharacterized protein</fullName>
    </submittedName>
</protein>
<dbReference type="KEGG" id="dto:TOL2_C42550"/>
<name>K0NLF4_DESTT</name>
<dbReference type="RefSeq" id="WP_014959591.1">
    <property type="nucleotide sequence ID" value="NC_018645.1"/>
</dbReference>
<reference evidence="1 2" key="1">
    <citation type="journal article" date="2013" name="Environ. Microbiol.">
        <title>Complete genome, catabolic sub-proteomes and key-metabolites of Desulfobacula toluolica Tol2, a marine, aromatic compound-degrading, sulfate-reducing bacterium.</title>
        <authorList>
            <person name="Wohlbrand L."/>
            <person name="Jacob J.H."/>
            <person name="Kube M."/>
            <person name="Mussmann M."/>
            <person name="Jarling R."/>
            <person name="Beck A."/>
            <person name="Amann R."/>
            <person name="Wilkes H."/>
            <person name="Reinhardt R."/>
            <person name="Rabus R."/>
        </authorList>
    </citation>
    <scope>NUCLEOTIDE SEQUENCE [LARGE SCALE GENOMIC DNA]</scope>
    <source>
        <strain evidence="2">DSM 7467 / Tol2</strain>
    </source>
</reference>
<accession>K0NLF4</accession>
<dbReference type="Proteomes" id="UP000007347">
    <property type="component" value="Chromosome"/>
</dbReference>